<dbReference type="InterPro" id="IPR029058">
    <property type="entry name" value="AB_hydrolase_fold"/>
</dbReference>
<dbReference type="eggNOG" id="ENOG502QTPE">
    <property type="taxonomic scope" value="Eukaryota"/>
</dbReference>
<protein>
    <recommendedName>
        <fullName evidence="1">AB hydrolase-1 domain-containing protein</fullName>
    </recommendedName>
</protein>
<dbReference type="HOGENOM" id="CLU_051715_1_0_1"/>
<evidence type="ECO:0000313" key="3">
    <source>
        <dbReference type="Proteomes" id="UP000019478"/>
    </source>
</evidence>
<evidence type="ECO:0000259" key="1">
    <source>
        <dbReference type="Pfam" id="PF12697"/>
    </source>
</evidence>
<dbReference type="Proteomes" id="UP000019478">
    <property type="component" value="Unassembled WGS sequence"/>
</dbReference>
<dbReference type="Pfam" id="PF12697">
    <property type="entry name" value="Abhydrolase_6"/>
    <property type="match status" value="1"/>
</dbReference>
<gene>
    <name evidence="2" type="ORF">A1O3_04121</name>
</gene>
<name>W9Y2X3_9EURO</name>
<evidence type="ECO:0000313" key="2">
    <source>
        <dbReference type="EMBL" id="EXJ87162.1"/>
    </source>
</evidence>
<dbReference type="SUPFAM" id="SSF53474">
    <property type="entry name" value="alpha/beta-Hydrolases"/>
    <property type="match status" value="1"/>
</dbReference>
<dbReference type="Gene3D" id="3.40.50.1820">
    <property type="entry name" value="alpha/beta hydrolase"/>
    <property type="match status" value="1"/>
</dbReference>
<comment type="caution">
    <text evidence="2">The sequence shown here is derived from an EMBL/GenBank/DDBJ whole genome shotgun (WGS) entry which is preliminary data.</text>
</comment>
<feature type="domain" description="AB hydrolase-1" evidence="1">
    <location>
        <begin position="58"/>
        <end position="315"/>
    </location>
</feature>
<keyword evidence="3" id="KW-1185">Reference proteome</keyword>
<accession>W9Y2X3</accession>
<dbReference type="InterPro" id="IPR000073">
    <property type="entry name" value="AB_hydrolase_1"/>
</dbReference>
<sequence length="333" mass="36536">MATALAGLFSLRWTNPPTLHPLPDHISRSYVSTPGGPLELLYASPSQKSNAENKKYPVLFVHGGYGRATVWLEWMTVLSQKHNFPCYAISLRGHGASYDPGYFSTLFSTTTAAMMDDLVAAIHEVEIREGQKCILAGHSAGGGMVQGVLDQNLAVARALVLVAAIPNFGSMGIYSNWFRLDPWFLVRSCFHLQHPRSPLSHPSLVHRAFFSAECPMSVAEDFSHWMPKYESVRWPGGMASRFVDVHRVLANILGGGDGGRIKVLIMAGEKDKMVSLDLVTQTAAEYRQGVSESKGSEDRGIEMTITPGAGHHLQNDVQRDEGAEQLAAFLERL</sequence>
<dbReference type="PANTHER" id="PTHR43194:SF2">
    <property type="entry name" value="PEROXISOMAL MEMBRANE PROTEIN LPX1"/>
    <property type="match status" value="1"/>
</dbReference>
<dbReference type="PANTHER" id="PTHR43194">
    <property type="entry name" value="HYDROLASE ALPHA/BETA FOLD FAMILY"/>
    <property type="match status" value="1"/>
</dbReference>
<dbReference type="InterPro" id="IPR050228">
    <property type="entry name" value="Carboxylesterase_BioH"/>
</dbReference>
<organism evidence="2 3">
    <name type="scientific">Capronia epimyces CBS 606.96</name>
    <dbReference type="NCBI Taxonomy" id="1182542"/>
    <lineage>
        <taxon>Eukaryota</taxon>
        <taxon>Fungi</taxon>
        <taxon>Dikarya</taxon>
        <taxon>Ascomycota</taxon>
        <taxon>Pezizomycotina</taxon>
        <taxon>Eurotiomycetes</taxon>
        <taxon>Chaetothyriomycetidae</taxon>
        <taxon>Chaetothyriales</taxon>
        <taxon>Herpotrichiellaceae</taxon>
        <taxon>Capronia</taxon>
    </lineage>
</organism>
<dbReference type="GeneID" id="19168241"/>
<reference evidence="2 3" key="1">
    <citation type="submission" date="2013-03" db="EMBL/GenBank/DDBJ databases">
        <title>The Genome Sequence of Capronia epimyces CBS 606.96.</title>
        <authorList>
            <consortium name="The Broad Institute Genomics Platform"/>
            <person name="Cuomo C."/>
            <person name="de Hoog S."/>
            <person name="Gorbushina A."/>
            <person name="Walker B."/>
            <person name="Young S.K."/>
            <person name="Zeng Q."/>
            <person name="Gargeya S."/>
            <person name="Fitzgerald M."/>
            <person name="Haas B."/>
            <person name="Abouelleil A."/>
            <person name="Allen A.W."/>
            <person name="Alvarado L."/>
            <person name="Arachchi H.M."/>
            <person name="Berlin A.M."/>
            <person name="Chapman S.B."/>
            <person name="Gainer-Dewar J."/>
            <person name="Goldberg J."/>
            <person name="Griggs A."/>
            <person name="Gujja S."/>
            <person name="Hansen M."/>
            <person name="Howarth C."/>
            <person name="Imamovic A."/>
            <person name="Ireland A."/>
            <person name="Larimer J."/>
            <person name="McCowan C."/>
            <person name="Murphy C."/>
            <person name="Pearson M."/>
            <person name="Poon T.W."/>
            <person name="Priest M."/>
            <person name="Roberts A."/>
            <person name="Saif S."/>
            <person name="Shea T."/>
            <person name="Sisk P."/>
            <person name="Sykes S."/>
            <person name="Wortman J."/>
            <person name="Nusbaum C."/>
            <person name="Birren B."/>
        </authorList>
    </citation>
    <scope>NUCLEOTIDE SEQUENCE [LARGE SCALE GENOMIC DNA]</scope>
    <source>
        <strain evidence="2 3">CBS 606.96</strain>
    </source>
</reference>
<dbReference type="OrthoDB" id="8119704at2759"/>
<proteinExistence type="predicted"/>
<dbReference type="AlphaFoldDB" id="W9Y2X3"/>
<dbReference type="EMBL" id="AMGY01000003">
    <property type="protein sequence ID" value="EXJ87162.1"/>
    <property type="molecule type" value="Genomic_DNA"/>
</dbReference>
<dbReference type="RefSeq" id="XP_007732441.1">
    <property type="nucleotide sequence ID" value="XM_007734251.1"/>
</dbReference>
<dbReference type="STRING" id="1182542.W9Y2X3"/>